<evidence type="ECO:0000313" key="2">
    <source>
        <dbReference type="EMBL" id="EPS31003.1"/>
    </source>
</evidence>
<organism evidence="2 3">
    <name type="scientific">Penicillium oxalicum (strain 114-2 / CGMCC 5302)</name>
    <name type="common">Penicillium decumbens</name>
    <dbReference type="NCBI Taxonomy" id="933388"/>
    <lineage>
        <taxon>Eukaryota</taxon>
        <taxon>Fungi</taxon>
        <taxon>Dikarya</taxon>
        <taxon>Ascomycota</taxon>
        <taxon>Pezizomycotina</taxon>
        <taxon>Eurotiomycetes</taxon>
        <taxon>Eurotiomycetidae</taxon>
        <taxon>Eurotiales</taxon>
        <taxon>Aspergillaceae</taxon>
        <taxon>Penicillium</taxon>
    </lineage>
</organism>
<dbReference type="Proteomes" id="UP000019376">
    <property type="component" value="Unassembled WGS sequence"/>
</dbReference>
<dbReference type="AlphaFoldDB" id="S8AXD0"/>
<feature type="region of interest" description="Disordered" evidence="1">
    <location>
        <begin position="1"/>
        <end position="21"/>
    </location>
</feature>
<protein>
    <submittedName>
        <fullName evidence="2">Uncharacterized protein</fullName>
    </submittedName>
</protein>
<dbReference type="HOGENOM" id="CLU_3299592_0_0_1"/>
<proteinExistence type="predicted"/>
<reference evidence="2 3" key="1">
    <citation type="journal article" date="2013" name="PLoS ONE">
        <title>Genomic and secretomic analyses reveal unique features of the lignocellulolytic enzyme system of Penicillium decumbens.</title>
        <authorList>
            <person name="Liu G."/>
            <person name="Zhang L."/>
            <person name="Wei X."/>
            <person name="Zou G."/>
            <person name="Qin Y."/>
            <person name="Ma L."/>
            <person name="Li J."/>
            <person name="Zheng H."/>
            <person name="Wang S."/>
            <person name="Wang C."/>
            <person name="Xun L."/>
            <person name="Zhao G.-P."/>
            <person name="Zhou Z."/>
            <person name="Qu Y."/>
        </authorList>
    </citation>
    <scope>NUCLEOTIDE SEQUENCE [LARGE SCALE GENOMIC DNA]</scope>
    <source>
        <strain evidence="3">114-2 / CGMCC 5302</strain>
    </source>
</reference>
<gene>
    <name evidence="2" type="ORF">PDE_05957</name>
</gene>
<keyword evidence="3" id="KW-1185">Reference proteome</keyword>
<name>S8AXD0_PENO1</name>
<sequence length="40" mass="4322">MSWAAGREVYSGTAFTHQASTKKEPHILELALTTSLEATS</sequence>
<accession>S8AXD0</accession>
<dbReference type="EMBL" id="KB644412">
    <property type="protein sequence ID" value="EPS31003.1"/>
    <property type="molecule type" value="Genomic_DNA"/>
</dbReference>
<evidence type="ECO:0000256" key="1">
    <source>
        <dbReference type="SAM" id="MobiDB-lite"/>
    </source>
</evidence>
<evidence type="ECO:0000313" key="3">
    <source>
        <dbReference type="Proteomes" id="UP000019376"/>
    </source>
</evidence>